<dbReference type="EMBL" id="CM016554">
    <property type="protein sequence ID" value="TKW25476.1"/>
    <property type="molecule type" value="Genomic_DNA"/>
</dbReference>
<name>A0A4V6D9E6_SETVI</name>
<dbReference type="AlphaFoldDB" id="A0A4V6D9E6"/>
<protein>
    <submittedName>
        <fullName evidence="2">Uncharacterized protein</fullName>
    </submittedName>
</protein>
<proteinExistence type="predicted"/>
<evidence type="ECO:0000313" key="2">
    <source>
        <dbReference type="EMBL" id="TKW25476.1"/>
    </source>
</evidence>
<reference evidence="2" key="1">
    <citation type="submission" date="2019-03" db="EMBL/GenBank/DDBJ databases">
        <title>WGS assembly of Setaria viridis.</title>
        <authorList>
            <person name="Huang P."/>
            <person name="Jenkins J."/>
            <person name="Grimwood J."/>
            <person name="Barry K."/>
            <person name="Healey A."/>
            <person name="Mamidi S."/>
            <person name="Sreedasyam A."/>
            <person name="Shu S."/>
            <person name="Feldman M."/>
            <person name="Wu J."/>
            <person name="Yu Y."/>
            <person name="Chen C."/>
            <person name="Johnson J."/>
            <person name="Rokhsar D."/>
            <person name="Baxter I."/>
            <person name="Schmutz J."/>
            <person name="Brutnell T."/>
            <person name="Kellogg E."/>
        </authorList>
    </citation>
    <scope>NUCLEOTIDE SEQUENCE [LARGE SCALE GENOMIC DNA]</scope>
</reference>
<evidence type="ECO:0000256" key="1">
    <source>
        <dbReference type="SAM" id="MobiDB-lite"/>
    </source>
</evidence>
<organism evidence="2 3">
    <name type="scientific">Setaria viridis</name>
    <name type="common">Green bristlegrass</name>
    <name type="synonym">Setaria italica subsp. viridis</name>
    <dbReference type="NCBI Taxonomy" id="4556"/>
    <lineage>
        <taxon>Eukaryota</taxon>
        <taxon>Viridiplantae</taxon>
        <taxon>Streptophyta</taxon>
        <taxon>Embryophyta</taxon>
        <taxon>Tracheophyta</taxon>
        <taxon>Spermatophyta</taxon>
        <taxon>Magnoliopsida</taxon>
        <taxon>Liliopsida</taxon>
        <taxon>Poales</taxon>
        <taxon>Poaceae</taxon>
        <taxon>PACMAD clade</taxon>
        <taxon>Panicoideae</taxon>
        <taxon>Panicodae</taxon>
        <taxon>Paniceae</taxon>
        <taxon>Cenchrinae</taxon>
        <taxon>Setaria</taxon>
    </lineage>
</organism>
<feature type="region of interest" description="Disordered" evidence="1">
    <location>
        <begin position="97"/>
        <end position="134"/>
    </location>
</feature>
<sequence>MNYLLPYQGMFRFYLRQETTFRTIGEQDNYCSHPTQEANSSKNCGGSSPYRAWHHGGRGRHGGSRGRGGYNYGNDGYGHHQNGGAGYQRFYGNGDGYHGTYDSLHHGRGSGRGGYNPDREQSRGGHGGRGRDGN</sequence>
<evidence type="ECO:0000313" key="3">
    <source>
        <dbReference type="Proteomes" id="UP000298652"/>
    </source>
</evidence>
<accession>A0A4V6D9E6</accession>
<keyword evidence="3" id="KW-1185">Reference proteome</keyword>
<dbReference type="Proteomes" id="UP000298652">
    <property type="component" value="Chromosome 3"/>
</dbReference>
<feature type="compositionally biased region" description="Basic and acidic residues" evidence="1">
    <location>
        <begin position="117"/>
        <end position="134"/>
    </location>
</feature>
<dbReference type="Gramene" id="TKW25476">
    <property type="protein sequence ID" value="TKW25476"/>
    <property type="gene ID" value="SEVIR_3G122600v2"/>
</dbReference>
<gene>
    <name evidence="2" type="ORF">SEVIR_3G122600v2</name>
</gene>